<reference evidence="15 16" key="1">
    <citation type="journal article" date="2017" name="Int. J. Parasitol.">
        <title>The genome of the protozoan parasite Cystoisospora suis and a reverse vaccinology approach to identify vaccine candidates.</title>
        <authorList>
            <person name="Palmieri N."/>
            <person name="Shrestha A."/>
            <person name="Ruttkowski B."/>
            <person name="Beck T."/>
            <person name="Vogl C."/>
            <person name="Tomley F."/>
            <person name="Blake D.P."/>
            <person name="Joachim A."/>
        </authorList>
    </citation>
    <scope>NUCLEOTIDE SEQUENCE [LARGE SCALE GENOMIC DNA]</scope>
    <source>
        <strain evidence="15 16">Wien I</strain>
    </source>
</reference>
<evidence type="ECO:0000256" key="10">
    <source>
        <dbReference type="ARBA" id="ARBA00022840"/>
    </source>
</evidence>
<evidence type="ECO:0000313" key="15">
    <source>
        <dbReference type="EMBL" id="PHJ16206.1"/>
    </source>
</evidence>
<comment type="pathway">
    <text evidence="2">Metabolic intermediate biosynthesis; 5-phospho-alpha-D-ribose 1-diphosphate biosynthesis; 5-phospho-alpha-D-ribose 1-diphosphate from D-ribose 5-phosphate (route I): step 1/1.</text>
</comment>
<dbReference type="InterPro" id="IPR029057">
    <property type="entry name" value="PRTase-like"/>
</dbReference>
<dbReference type="SUPFAM" id="SSF53271">
    <property type="entry name" value="PRTase-like"/>
    <property type="match status" value="1"/>
</dbReference>
<dbReference type="CDD" id="cd06223">
    <property type="entry name" value="PRTases_typeI"/>
    <property type="match status" value="1"/>
</dbReference>
<dbReference type="GO" id="GO:0002189">
    <property type="term" value="C:ribose phosphate diphosphokinase complex"/>
    <property type="evidence" value="ECO:0007669"/>
    <property type="project" value="TreeGrafter"/>
</dbReference>
<evidence type="ECO:0000256" key="5">
    <source>
        <dbReference type="ARBA" id="ARBA00022679"/>
    </source>
</evidence>
<dbReference type="GO" id="GO:0005737">
    <property type="term" value="C:cytoplasm"/>
    <property type="evidence" value="ECO:0007669"/>
    <property type="project" value="TreeGrafter"/>
</dbReference>
<dbReference type="FunFam" id="3.40.50.2020:FF:000037">
    <property type="entry name" value="Phosphoribosylpyrophosphate synthetase"/>
    <property type="match status" value="1"/>
</dbReference>
<keyword evidence="5" id="KW-0808">Transferase</keyword>
<keyword evidence="10" id="KW-0067">ATP-binding</keyword>
<feature type="compositionally biased region" description="Low complexity" evidence="13">
    <location>
        <begin position="141"/>
        <end position="155"/>
    </location>
</feature>
<comment type="cofactor">
    <cofactor evidence="1">
        <name>Mg(2+)</name>
        <dbReference type="ChEBI" id="CHEBI:18420"/>
    </cofactor>
</comment>
<dbReference type="PANTHER" id="PTHR10210">
    <property type="entry name" value="RIBOSE-PHOSPHATE DIPHOSPHOKINASE FAMILY MEMBER"/>
    <property type="match status" value="1"/>
</dbReference>
<dbReference type="EC" id="2.7.6.1" evidence="4"/>
<dbReference type="InterPro" id="IPR029099">
    <property type="entry name" value="Pribosyltran_N"/>
</dbReference>
<dbReference type="GO" id="GO:0005524">
    <property type="term" value="F:ATP binding"/>
    <property type="evidence" value="ECO:0007669"/>
    <property type="project" value="UniProtKB-KW"/>
</dbReference>
<dbReference type="GO" id="GO:0004749">
    <property type="term" value="F:ribose phosphate diphosphokinase activity"/>
    <property type="evidence" value="ECO:0007669"/>
    <property type="project" value="UniProtKB-EC"/>
</dbReference>
<dbReference type="PANTHER" id="PTHR10210:SF32">
    <property type="entry name" value="RIBOSE-PHOSPHATE PYROPHOSPHOKINASE 2"/>
    <property type="match status" value="1"/>
</dbReference>
<dbReference type="GO" id="GO:0006015">
    <property type="term" value="P:5-phosphoribose 1-diphosphate biosynthetic process"/>
    <property type="evidence" value="ECO:0007669"/>
    <property type="project" value="TreeGrafter"/>
</dbReference>
<dbReference type="GO" id="GO:0016301">
    <property type="term" value="F:kinase activity"/>
    <property type="evidence" value="ECO:0007669"/>
    <property type="project" value="UniProtKB-KW"/>
</dbReference>
<evidence type="ECO:0000256" key="12">
    <source>
        <dbReference type="ARBA" id="ARBA00049535"/>
    </source>
</evidence>
<keyword evidence="7" id="KW-0545">Nucleotide biosynthesis</keyword>
<evidence type="ECO:0000313" key="16">
    <source>
        <dbReference type="Proteomes" id="UP000221165"/>
    </source>
</evidence>
<dbReference type="GO" id="GO:0006164">
    <property type="term" value="P:purine nucleotide biosynthetic process"/>
    <property type="evidence" value="ECO:0007669"/>
    <property type="project" value="TreeGrafter"/>
</dbReference>
<sequence length="596" mass="65432">MIKSIRLLYAPRCSSTPGGCMNYTRKGEEEGRRSFSFLHNRKGDSLVFPSYLKSTESCSFSSSSCSSAFSSPRRSIRRNSSFPLSACPCCTSSSLPPMLLSQSLYHPNRHFASTPARHPFSSYQPLSHEESHTRNLESPLRRSTSSSSSSSSFSPYLSSSTVLGGFLFLLLGSASFSSYRKKEEKDDDASSSPDTPPIFNKTTTTPSSSLLSSSFSSRLSSFSLSPYHDRHLPAACLDSPQSPSSSSQSSPSHPHHDSPLWRSEENRPFERKLGDALLFCGNSNEPLARAVADRLSTKLGKASVKRFADGEVNIQFTDSLRGKDVYIIQPTSTPVNEHLVELLLMISTCRRASAKKITAVIPYYGYARQDRKLSSRVPISAADVARMIEAMGVDRVVAVDLHCGQIQGFFGPRVPVDNLEAQIIGLEYFQHKNLSKPVVVSPDAGGVYRARKFQEGLIARGYRDCGIAMLIKQRLRANEIESMDLVGSVAGSDVIIVDDMIDTAGTLCEAARELRKKGARRVFAFATHGLFSGPAIERIEASPLEEVVVTDSIKARAAVRECSRITSLSISVLLADAIRRIHQKESLNDLFNVKKE</sequence>
<dbReference type="OrthoDB" id="413572at2759"/>
<evidence type="ECO:0000256" key="4">
    <source>
        <dbReference type="ARBA" id="ARBA00013247"/>
    </source>
</evidence>
<comment type="caution">
    <text evidence="15">The sequence shown here is derived from an EMBL/GenBank/DDBJ whole genome shotgun (WGS) entry which is preliminary data.</text>
</comment>
<keyword evidence="8" id="KW-0547">Nucleotide-binding</keyword>
<accession>A0A2C6KIM8</accession>
<dbReference type="FunFam" id="3.40.50.2020:FF:000001">
    <property type="entry name" value="Ribose-phosphate pyrophosphokinase"/>
    <property type="match status" value="1"/>
</dbReference>
<dbReference type="RefSeq" id="XP_067917936.1">
    <property type="nucleotide sequence ID" value="XM_068070087.1"/>
</dbReference>
<evidence type="ECO:0000256" key="1">
    <source>
        <dbReference type="ARBA" id="ARBA00001946"/>
    </source>
</evidence>
<evidence type="ECO:0000256" key="13">
    <source>
        <dbReference type="SAM" id="MobiDB-lite"/>
    </source>
</evidence>
<feature type="domain" description="Ribose-phosphate pyrophosphokinase N-terminal" evidence="14">
    <location>
        <begin position="278"/>
        <end position="392"/>
    </location>
</feature>
<dbReference type="Pfam" id="PF14572">
    <property type="entry name" value="Pribosyl_synth"/>
    <property type="match status" value="1"/>
</dbReference>
<evidence type="ECO:0000256" key="2">
    <source>
        <dbReference type="ARBA" id="ARBA00004996"/>
    </source>
</evidence>
<dbReference type="NCBIfam" id="NF002320">
    <property type="entry name" value="PRK01259.1"/>
    <property type="match status" value="1"/>
</dbReference>
<gene>
    <name evidence="15" type="ORF">CSUI_009980</name>
</gene>
<dbReference type="Proteomes" id="UP000221165">
    <property type="component" value="Unassembled WGS sequence"/>
</dbReference>
<dbReference type="InterPro" id="IPR005946">
    <property type="entry name" value="Rib-P_diPkinase"/>
</dbReference>
<keyword evidence="16" id="KW-1185">Reference proteome</keyword>
<dbReference type="Pfam" id="PF13793">
    <property type="entry name" value="Pribosyltran_N"/>
    <property type="match status" value="1"/>
</dbReference>
<evidence type="ECO:0000256" key="6">
    <source>
        <dbReference type="ARBA" id="ARBA00022723"/>
    </source>
</evidence>
<dbReference type="NCBIfam" id="TIGR01251">
    <property type="entry name" value="ribP_PPkin"/>
    <property type="match status" value="1"/>
</dbReference>
<dbReference type="EMBL" id="MIGC01006461">
    <property type="protein sequence ID" value="PHJ16206.1"/>
    <property type="molecule type" value="Genomic_DNA"/>
</dbReference>
<evidence type="ECO:0000256" key="3">
    <source>
        <dbReference type="ARBA" id="ARBA00006478"/>
    </source>
</evidence>
<keyword evidence="11" id="KW-0460">Magnesium</keyword>
<feature type="region of interest" description="Disordered" evidence="13">
    <location>
        <begin position="233"/>
        <end position="262"/>
    </location>
</feature>
<comment type="similarity">
    <text evidence="3">Belongs to the ribose-phosphate pyrophosphokinase family.</text>
</comment>
<dbReference type="GO" id="GO:0000287">
    <property type="term" value="F:magnesium ion binding"/>
    <property type="evidence" value="ECO:0007669"/>
    <property type="project" value="InterPro"/>
</dbReference>
<proteinExistence type="inferred from homology"/>
<evidence type="ECO:0000259" key="14">
    <source>
        <dbReference type="Pfam" id="PF13793"/>
    </source>
</evidence>
<dbReference type="InterPro" id="IPR000836">
    <property type="entry name" value="PRTase_dom"/>
</dbReference>
<feature type="region of interest" description="Disordered" evidence="13">
    <location>
        <begin position="119"/>
        <end position="155"/>
    </location>
</feature>
<keyword evidence="9" id="KW-0418">Kinase</keyword>
<organism evidence="15 16">
    <name type="scientific">Cystoisospora suis</name>
    <dbReference type="NCBI Taxonomy" id="483139"/>
    <lineage>
        <taxon>Eukaryota</taxon>
        <taxon>Sar</taxon>
        <taxon>Alveolata</taxon>
        <taxon>Apicomplexa</taxon>
        <taxon>Conoidasida</taxon>
        <taxon>Coccidia</taxon>
        <taxon>Eucoccidiorida</taxon>
        <taxon>Eimeriorina</taxon>
        <taxon>Sarcocystidae</taxon>
        <taxon>Cystoisospora</taxon>
    </lineage>
</organism>
<evidence type="ECO:0000256" key="9">
    <source>
        <dbReference type="ARBA" id="ARBA00022777"/>
    </source>
</evidence>
<dbReference type="SMART" id="SM01400">
    <property type="entry name" value="Pribosyltran_N"/>
    <property type="match status" value="1"/>
</dbReference>
<dbReference type="Gene3D" id="3.40.50.2020">
    <property type="match status" value="2"/>
</dbReference>
<feature type="region of interest" description="Disordered" evidence="13">
    <location>
        <begin position="183"/>
        <end position="212"/>
    </location>
</feature>
<dbReference type="AlphaFoldDB" id="A0A2C6KIM8"/>
<protein>
    <recommendedName>
        <fullName evidence="4">ribose-phosphate diphosphokinase</fullName>
        <ecNumber evidence="4">2.7.6.1</ecNumber>
    </recommendedName>
</protein>
<dbReference type="VEuPathDB" id="ToxoDB:CSUI_009980"/>
<comment type="catalytic activity">
    <reaction evidence="12">
        <text>D-ribose 5-phosphate + ATP = 5-phospho-alpha-D-ribose 1-diphosphate + AMP + H(+)</text>
        <dbReference type="Rhea" id="RHEA:15609"/>
        <dbReference type="ChEBI" id="CHEBI:15378"/>
        <dbReference type="ChEBI" id="CHEBI:30616"/>
        <dbReference type="ChEBI" id="CHEBI:58017"/>
        <dbReference type="ChEBI" id="CHEBI:78346"/>
        <dbReference type="ChEBI" id="CHEBI:456215"/>
        <dbReference type="EC" id="2.7.6.1"/>
    </reaction>
</comment>
<keyword evidence="6" id="KW-0479">Metal-binding</keyword>
<feature type="compositionally biased region" description="Low complexity" evidence="13">
    <location>
        <begin position="238"/>
        <end position="252"/>
    </location>
</feature>
<evidence type="ECO:0000256" key="7">
    <source>
        <dbReference type="ARBA" id="ARBA00022727"/>
    </source>
</evidence>
<evidence type="ECO:0000256" key="11">
    <source>
        <dbReference type="ARBA" id="ARBA00022842"/>
    </source>
</evidence>
<name>A0A2C6KIM8_9APIC</name>
<evidence type="ECO:0000256" key="8">
    <source>
        <dbReference type="ARBA" id="ARBA00022741"/>
    </source>
</evidence>
<dbReference type="GeneID" id="94433298"/>